<evidence type="ECO:0000256" key="5">
    <source>
        <dbReference type="ARBA" id="ARBA00024722"/>
    </source>
</evidence>
<evidence type="ECO:0000256" key="1">
    <source>
        <dbReference type="ARBA" id="ARBA00005417"/>
    </source>
</evidence>
<dbReference type="SUPFAM" id="SSF50331">
    <property type="entry name" value="MOP-like"/>
    <property type="match status" value="1"/>
</dbReference>
<keyword evidence="3" id="KW-0547">Nucleotide-binding</keyword>
<dbReference type="InterPro" id="IPR027417">
    <property type="entry name" value="P-loop_NTPase"/>
</dbReference>
<accession>A0ABX5W8M5</accession>
<name>A0ABX5W8M5_9BRAD</name>
<dbReference type="InterPro" id="IPR003593">
    <property type="entry name" value="AAA+_ATPase"/>
</dbReference>
<dbReference type="InterPro" id="IPR008995">
    <property type="entry name" value="Mo/tungstate-bd_C_term_dom"/>
</dbReference>
<dbReference type="InterPro" id="IPR050093">
    <property type="entry name" value="ABC_SmlMolc_Importer"/>
</dbReference>
<dbReference type="PROSITE" id="PS00211">
    <property type="entry name" value="ABC_TRANSPORTER_1"/>
    <property type="match status" value="1"/>
</dbReference>
<evidence type="ECO:0000313" key="8">
    <source>
        <dbReference type="Proteomes" id="UP000319298"/>
    </source>
</evidence>
<reference evidence="7 8" key="2">
    <citation type="journal article" date="2020" name="Int. J. Syst. Evol. Microbiol.">
        <title>Description and complete genome sequences of Bradyrhizobium symbiodeficiens sp. nov., a non-symbiotic bacterium associated with legumes native to Canada.</title>
        <authorList>
            <person name="Bromfield E.S.P."/>
            <person name="Cloutier S."/>
            <person name="Nguyen H.D.T."/>
        </authorList>
    </citation>
    <scope>NUCLEOTIDE SEQUENCE [LARGE SCALE GENOMIC DNA]</scope>
    <source>
        <strain evidence="7 8">65S1MB</strain>
    </source>
</reference>
<dbReference type="InterPro" id="IPR003439">
    <property type="entry name" value="ABC_transporter-like_ATP-bd"/>
</dbReference>
<evidence type="ECO:0000256" key="3">
    <source>
        <dbReference type="ARBA" id="ARBA00022741"/>
    </source>
</evidence>
<dbReference type="PANTHER" id="PTHR42781">
    <property type="entry name" value="SPERMIDINE/PUTRESCINE IMPORT ATP-BINDING PROTEIN POTA"/>
    <property type="match status" value="1"/>
</dbReference>
<dbReference type="PANTHER" id="PTHR42781:SF4">
    <property type="entry name" value="SPERMIDINE_PUTRESCINE IMPORT ATP-BINDING PROTEIN POTA"/>
    <property type="match status" value="1"/>
</dbReference>
<dbReference type="GO" id="GO:0005524">
    <property type="term" value="F:ATP binding"/>
    <property type="evidence" value="ECO:0007669"/>
    <property type="project" value="UniProtKB-KW"/>
</dbReference>
<keyword evidence="8" id="KW-1185">Reference proteome</keyword>
<dbReference type="Pfam" id="PF00005">
    <property type="entry name" value="ABC_tran"/>
    <property type="match status" value="1"/>
</dbReference>
<feature type="domain" description="ABC transporter" evidence="6">
    <location>
        <begin position="4"/>
        <end position="240"/>
    </location>
</feature>
<keyword evidence="4 7" id="KW-0067">ATP-binding</keyword>
<dbReference type="Proteomes" id="UP000319298">
    <property type="component" value="Chromosome"/>
</dbReference>
<dbReference type="SUPFAM" id="SSF52540">
    <property type="entry name" value="P-loop containing nucleoside triphosphate hydrolases"/>
    <property type="match status" value="1"/>
</dbReference>
<protein>
    <submittedName>
        <fullName evidence="7">ABC transporter ATP-binding protein</fullName>
    </submittedName>
</protein>
<gene>
    <name evidence="7" type="ORF">FJN17_15175</name>
</gene>
<evidence type="ECO:0000313" key="7">
    <source>
        <dbReference type="EMBL" id="QDF38792.1"/>
    </source>
</evidence>
<dbReference type="SMART" id="SM00382">
    <property type="entry name" value="AAA"/>
    <property type="match status" value="1"/>
</dbReference>
<dbReference type="PROSITE" id="PS50893">
    <property type="entry name" value="ABC_TRANSPORTER_2"/>
    <property type="match status" value="1"/>
</dbReference>
<evidence type="ECO:0000256" key="4">
    <source>
        <dbReference type="ARBA" id="ARBA00022840"/>
    </source>
</evidence>
<comment type="function">
    <text evidence="5">Involved in beta-(1--&gt;2)glucan export. Transmembrane domains (TMD) form a pore in the inner membrane and the ATP-binding domain (NBD) is responsible for energy generation.</text>
</comment>
<reference evidence="8" key="1">
    <citation type="submission" date="2019-06" db="EMBL/GenBank/DDBJ databases">
        <title>Whole-Genome Sequence of Bradyrhizobium sp. 3 Strain 65S1MB.</title>
        <authorList>
            <person name="Bromfield E.S.P."/>
            <person name="Cloutier S."/>
            <person name="Nguyen H.D.T."/>
        </authorList>
    </citation>
    <scope>NUCLEOTIDE SEQUENCE [LARGE SCALE GENOMIC DNA]</scope>
    <source>
        <strain evidence="8">65S1MB</strain>
    </source>
</reference>
<keyword evidence="2" id="KW-0813">Transport</keyword>
<sequence>MPSVQLQNVGRRFGGVNAVGDVTAVVPNGAFVTLLGPSGCGKTTTLRMIAGLESNTSGVISIGDRIVSDPSRSLFLPPEKRNAGMVFQSYAIWPHMTVFDNVAYPLRLRRLTREDVRAKVMRALDLVQMTAYAERPAPLLSGGQQQRVAIARAVAFEPSVLLLDEPLSNLDAKLRDEMRIELRALQQRLAITTIFVTHDQEEAMALSDRIIVMRSGSILQDDTPEGIYFRPSTLKVAEFCTTSTIIPATVVASRPGTRSRVLEVRGDDWSGMVQSATDVVEGAGVSVIVRAESIRADADPASVSGDQDIRWRGRVEKNVFRGFRRTLVVRVGEIAFTVDAAPENDIRVDQEVTLSVSLKDTWSIPAAAAAASATETPL</sequence>
<proteinExistence type="inferred from homology"/>
<dbReference type="InterPro" id="IPR017871">
    <property type="entry name" value="ABC_transporter-like_CS"/>
</dbReference>
<comment type="similarity">
    <text evidence="1">Belongs to the ABC transporter superfamily.</text>
</comment>
<evidence type="ECO:0000259" key="6">
    <source>
        <dbReference type="PROSITE" id="PS50893"/>
    </source>
</evidence>
<evidence type="ECO:0000256" key="2">
    <source>
        <dbReference type="ARBA" id="ARBA00022448"/>
    </source>
</evidence>
<dbReference type="RefSeq" id="WP_140480240.1">
    <property type="nucleotide sequence ID" value="NZ_CP041090.2"/>
</dbReference>
<dbReference type="EMBL" id="CP041090">
    <property type="protein sequence ID" value="QDF38792.1"/>
    <property type="molecule type" value="Genomic_DNA"/>
</dbReference>
<organism evidence="7 8">
    <name type="scientific">Bradyrhizobium symbiodeficiens</name>
    <dbReference type="NCBI Taxonomy" id="1404367"/>
    <lineage>
        <taxon>Bacteria</taxon>
        <taxon>Pseudomonadati</taxon>
        <taxon>Pseudomonadota</taxon>
        <taxon>Alphaproteobacteria</taxon>
        <taxon>Hyphomicrobiales</taxon>
        <taxon>Nitrobacteraceae</taxon>
        <taxon>Bradyrhizobium</taxon>
    </lineage>
</organism>
<dbReference type="Gene3D" id="3.40.50.300">
    <property type="entry name" value="P-loop containing nucleotide triphosphate hydrolases"/>
    <property type="match status" value="1"/>
</dbReference>